<keyword evidence="1" id="KW-1133">Transmembrane helix</keyword>
<sequence length="237" mass="26625">MNKLNRNILLFILIIILIVVTSIFIHYNIEGFESNSQNAKYNNTNIEVQYHDTVENILKNNTLDTININKTFFPEHIPGSNVITGNLVAIETVGAQANILYNNPANYVYSLSNYVPDYYSATYLSRSGSFANTPPQNYVERIDYDEFSEKYSDFIPIPKGNKVILPKYHIQSFPTSYFANTEVGKYSIAANLKSEPIVYGVTFPPVTTAAPIITKGILLVKDSSLNNSIGNQFQQTV</sequence>
<evidence type="ECO:0000256" key="1">
    <source>
        <dbReference type="SAM" id="Phobius"/>
    </source>
</evidence>
<accession>A0A6C0DUC9</accession>
<reference evidence="2" key="1">
    <citation type="journal article" date="2020" name="Nature">
        <title>Giant virus diversity and host interactions through global metagenomics.</title>
        <authorList>
            <person name="Schulz F."/>
            <person name="Roux S."/>
            <person name="Paez-Espino D."/>
            <person name="Jungbluth S."/>
            <person name="Walsh D.A."/>
            <person name="Denef V.J."/>
            <person name="McMahon K.D."/>
            <person name="Konstantinidis K.T."/>
            <person name="Eloe-Fadrosh E.A."/>
            <person name="Kyrpides N.C."/>
            <person name="Woyke T."/>
        </authorList>
    </citation>
    <scope>NUCLEOTIDE SEQUENCE</scope>
    <source>
        <strain evidence="2">GVMAG-M-3300023174-49</strain>
    </source>
</reference>
<organism evidence="2">
    <name type="scientific">viral metagenome</name>
    <dbReference type="NCBI Taxonomy" id="1070528"/>
    <lineage>
        <taxon>unclassified sequences</taxon>
        <taxon>metagenomes</taxon>
        <taxon>organismal metagenomes</taxon>
    </lineage>
</organism>
<evidence type="ECO:0000313" key="2">
    <source>
        <dbReference type="EMBL" id="QHT18835.1"/>
    </source>
</evidence>
<name>A0A6C0DUC9_9ZZZZ</name>
<feature type="transmembrane region" description="Helical" evidence="1">
    <location>
        <begin position="7"/>
        <end position="27"/>
    </location>
</feature>
<dbReference type="EMBL" id="MN739660">
    <property type="protein sequence ID" value="QHT18835.1"/>
    <property type="molecule type" value="Genomic_DNA"/>
</dbReference>
<keyword evidence="1" id="KW-0812">Transmembrane</keyword>
<protein>
    <submittedName>
        <fullName evidence="2">Uncharacterized protein</fullName>
    </submittedName>
</protein>
<keyword evidence="1" id="KW-0472">Membrane</keyword>
<dbReference type="AlphaFoldDB" id="A0A6C0DUC9"/>
<proteinExistence type="predicted"/>